<dbReference type="EMBL" id="MFNE01000046">
    <property type="protein sequence ID" value="OGG93729.1"/>
    <property type="molecule type" value="Genomic_DNA"/>
</dbReference>
<feature type="transmembrane region" description="Helical" evidence="2">
    <location>
        <begin position="12"/>
        <end position="32"/>
    </location>
</feature>
<keyword evidence="2" id="KW-1133">Transmembrane helix</keyword>
<keyword evidence="1" id="KW-0175">Coiled coil</keyword>
<keyword evidence="2" id="KW-0812">Transmembrane</keyword>
<reference evidence="3 4" key="1">
    <citation type="journal article" date="2016" name="Nat. Commun.">
        <title>Thousands of microbial genomes shed light on interconnected biogeochemical processes in an aquifer system.</title>
        <authorList>
            <person name="Anantharaman K."/>
            <person name="Brown C.T."/>
            <person name="Hug L.A."/>
            <person name="Sharon I."/>
            <person name="Castelle C.J."/>
            <person name="Probst A.J."/>
            <person name="Thomas B.C."/>
            <person name="Singh A."/>
            <person name="Wilkins M.J."/>
            <person name="Karaoz U."/>
            <person name="Brodie E.L."/>
            <person name="Williams K.H."/>
            <person name="Hubbard S.S."/>
            <person name="Banfield J.F."/>
        </authorList>
    </citation>
    <scope>NUCLEOTIDE SEQUENCE [LARGE SCALE GENOMIC DNA]</scope>
</reference>
<gene>
    <name evidence="3" type="ORF">A2527_11435</name>
</gene>
<dbReference type="STRING" id="1817772.A2527_11435"/>
<accession>A0A1F6G6K3</accession>
<dbReference type="Proteomes" id="UP000178449">
    <property type="component" value="Unassembled WGS sequence"/>
</dbReference>
<protein>
    <submittedName>
        <fullName evidence="3">Uncharacterized protein</fullName>
    </submittedName>
</protein>
<keyword evidence="2" id="KW-0472">Membrane</keyword>
<evidence type="ECO:0000256" key="1">
    <source>
        <dbReference type="SAM" id="Coils"/>
    </source>
</evidence>
<feature type="coiled-coil region" evidence="1">
    <location>
        <begin position="41"/>
        <end position="83"/>
    </location>
</feature>
<name>A0A1F6G6K3_9PROT</name>
<evidence type="ECO:0000256" key="2">
    <source>
        <dbReference type="SAM" id="Phobius"/>
    </source>
</evidence>
<proteinExistence type="predicted"/>
<evidence type="ECO:0000313" key="3">
    <source>
        <dbReference type="EMBL" id="OGG93729.1"/>
    </source>
</evidence>
<comment type="caution">
    <text evidence="3">The sequence shown here is derived from an EMBL/GenBank/DDBJ whole genome shotgun (WGS) entry which is preliminary data.</text>
</comment>
<organism evidence="3 4">
    <name type="scientific">Candidatus Lambdaproteobacteria bacterium RIFOXYD2_FULL_50_16</name>
    <dbReference type="NCBI Taxonomy" id="1817772"/>
    <lineage>
        <taxon>Bacteria</taxon>
        <taxon>Pseudomonadati</taxon>
        <taxon>Pseudomonadota</taxon>
        <taxon>Candidatus Lambdaproteobacteria</taxon>
    </lineage>
</organism>
<evidence type="ECO:0000313" key="4">
    <source>
        <dbReference type="Proteomes" id="UP000178449"/>
    </source>
</evidence>
<dbReference type="AlphaFoldDB" id="A0A1F6G6K3"/>
<sequence>MFLKIVESAPLLFGGTVILPVVAGLLSAYVGFKNLENSYETKQHQERVEDTQERHTAQNEEILRIQQEHRKEVQEFMDRLERNMTLFREYDNKLPLGDPKSPMIQAMISQYETMKNVLYQSSMGTTETIQLEHSQLALDLAQRLNRAIGSYVETMTSAGEMLTINFGGNKFLVLFKVPMRIPPRIEILDIPPSIKYELSHISTAGFEVVFQGPQKIEHFGFMASAEL</sequence>